<dbReference type="GO" id="GO:0005886">
    <property type="term" value="C:plasma membrane"/>
    <property type="evidence" value="ECO:0007669"/>
    <property type="project" value="UniProtKB-SubCell"/>
</dbReference>
<evidence type="ECO:0000256" key="2">
    <source>
        <dbReference type="ARBA" id="ARBA00010823"/>
    </source>
</evidence>
<keyword evidence="10 14" id="KW-0503">Monooxygenase</keyword>
<feature type="transmembrane region" description="Helical" evidence="12">
    <location>
        <begin position="25"/>
        <end position="44"/>
    </location>
</feature>
<dbReference type="InterPro" id="IPR005804">
    <property type="entry name" value="FA_desaturase_dom"/>
</dbReference>
<feature type="transmembrane region" description="Helical" evidence="12">
    <location>
        <begin position="128"/>
        <end position="148"/>
    </location>
</feature>
<keyword evidence="4" id="KW-0997">Cell inner membrane</keyword>
<keyword evidence="7 12" id="KW-1133">Transmembrane helix</keyword>
<dbReference type="Proteomes" id="UP000093894">
    <property type="component" value="Unassembled WGS sequence"/>
</dbReference>
<comment type="caution">
    <text evidence="14">The sequence shown here is derived from an EMBL/GenBank/DDBJ whole genome shotgun (WGS) entry which is preliminary data.</text>
</comment>
<dbReference type="PANTHER" id="PTHR38674">
    <property type="entry name" value="ALKANE 1-MONOOXYGENASE 1"/>
    <property type="match status" value="1"/>
</dbReference>
<keyword evidence="6" id="KW-0479">Metal-binding</keyword>
<evidence type="ECO:0000256" key="6">
    <source>
        <dbReference type="ARBA" id="ARBA00022723"/>
    </source>
</evidence>
<evidence type="ECO:0000313" key="14">
    <source>
        <dbReference type="EMBL" id="OBJ57792.1"/>
    </source>
</evidence>
<dbReference type="GO" id="GO:0006629">
    <property type="term" value="P:lipid metabolic process"/>
    <property type="evidence" value="ECO:0007669"/>
    <property type="project" value="InterPro"/>
</dbReference>
<evidence type="ECO:0000256" key="8">
    <source>
        <dbReference type="ARBA" id="ARBA00023002"/>
    </source>
</evidence>
<keyword evidence="9" id="KW-0408">Iron</keyword>
<evidence type="ECO:0000313" key="15">
    <source>
        <dbReference type="Proteomes" id="UP000093894"/>
    </source>
</evidence>
<evidence type="ECO:0000256" key="7">
    <source>
        <dbReference type="ARBA" id="ARBA00022989"/>
    </source>
</evidence>
<evidence type="ECO:0000256" key="5">
    <source>
        <dbReference type="ARBA" id="ARBA00022692"/>
    </source>
</evidence>
<comment type="subcellular location">
    <subcellularLocation>
        <location evidence="1">Cell inner membrane</location>
        <topology evidence="1">Multi-pass membrane protein</topology>
    </subcellularLocation>
</comment>
<dbReference type="EMBL" id="LZLG01000122">
    <property type="protein sequence ID" value="OBJ57792.1"/>
    <property type="molecule type" value="Genomic_DNA"/>
</dbReference>
<evidence type="ECO:0000256" key="12">
    <source>
        <dbReference type="SAM" id="Phobius"/>
    </source>
</evidence>
<protein>
    <submittedName>
        <fullName evidence="14">Alkane 1-monooxygenase</fullName>
    </submittedName>
</protein>
<evidence type="ECO:0000256" key="11">
    <source>
        <dbReference type="ARBA" id="ARBA00023136"/>
    </source>
</evidence>
<feature type="transmembrane region" description="Helical" evidence="12">
    <location>
        <begin position="236"/>
        <end position="254"/>
    </location>
</feature>
<dbReference type="PANTHER" id="PTHR38674:SF1">
    <property type="entry name" value="ALKANE 1-MONOOXYGENASE 1"/>
    <property type="match status" value="1"/>
</dbReference>
<dbReference type="Pfam" id="PF00487">
    <property type="entry name" value="FA_desaturase"/>
    <property type="match status" value="1"/>
</dbReference>
<gene>
    <name evidence="14" type="ORF">A5628_16155</name>
</gene>
<organism evidence="14 15">
    <name type="scientific">Mycobacterium colombiense</name>
    <dbReference type="NCBI Taxonomy" id="339268"/>
    <lineage>
        <taxon>Bacteria</taxon>
        <taxon>Bacillati</taxon>
        <taxon>Actinomycetota</taxon>
        <taxon>Actinomycetes</taxon>
        <taxon>Mycobacteriales</taxon>
        <taxon>Mycobacteriaceae</taxon>
        <taxon>Mycobacterium</taxon>
        <taxon>Mycobacterium avium complex (MAC)</taxon>
    </lineage>
</organism>
<dbReference type="CDD" id="cd03512">
    <property type="entry name" value="Alkane-hydroxylase"/>
    <property type="match status" value="1"/>
</dbReference>
<proteinExistence type="inferred from homology"/>
<keyword evidence="3" id="KW-1003">Cell membrane</keyword>
<dbReference type="RefSeq" id="WP_065056322.1">
    <property type="nucleotide sequence ID" value="NZ_LZKW01000394.1"/>
</dbReference>
<keyword evidence="11 12" id="KW-0472">Membrane</keyword>
<dbReference type="GO" id="GO:0004497">
    <property type="term" value="F:monooxygenase activity"/>
    <property type="evidence" value="ECO:0007669"/>
    <property type="project" value="UniProtKB-KW"/>
</dbReference>
<dbReference type="GO" id="GO:0046872">
    <property type="term" value="F:metal ion binding"/>
    <property type="evidence" value="ECO:0007669"/>
    <property type="project" value="UniProtKB-KW"/>
</dbReference>
<feature type="transmembrane region" description="Helical" evidence="12">
    <location>
        <begin position="104"/>
        <end position="122"/>
    </location>
</feature>
<evidence type="ECO:0000256" key="4">
    <source>
        <dbReference type="ARBA" id="ARBA00022519"/>
    </source>
</evidence>
<dbReference type="AlphaFoldDB" id="A0A853LV13"/>
<keyword evidence="5 12" id="KW-0812">Transmembrane</keyword>
<evidence type="ECO:0000256" key="10">
    <source>
        <dbReference type="ARBA" id="ARBA00023033"/>
    </source>
</evidence>
<comment type="similarity">
    <text evidence="2">Belongs to the fatty acid desaturase type 1 family. AlkB subfamily.</text>
</comment>
<sequence>MAFISRTMGRPRTASPVSWKQPKRYLWLIPAAIPVFVYASWLGAKFTGLGALWWAAPLVAFVVVPLVDQMIGPNGANAPEADLKWLESDPFYRWATYLYLPNQYLSLIFACWLWAGGGWIAMGIADKLGLMATVGIVGGLAINAAHELGHTREQCERKLSKIALAQTCYGHFFVEHNRGHHVRVATAEDPASARFGESVYAFVPRSVIGGLRSAWDLEATRLGRIGKSRWTPGNDVLGAWLLSVGLFTVLSVWFRPVVLPWLTGQAIIGFCLLEVVNYIEHYGLRRQKLPSGRYERVRPTHSWNSSTVITNVLLFHLQRHSDHHANPLRSYQVLRHVDEAPQLPSGYSAMLLLALLPPLWRRVMDPRVIDFYGGDVRLAALKPGAHSPVGDPAARSRA</sequence>
<keyword evidence="8" id="KW-0560">Oxidoreductase</keyword>
<accession>A0A853LV13</accession>
<feature type="domain" description="Fatty acid desaturase" evidence="13">
    <location>
        <begin position="132"/>
        <end position="347"/>
    </location>
</feature>
<reference evidence="14 15" key="1">
    <citation type="submission" date="2016-06" db="EMBL/GenBank/DDBJ databases">
        <authorList>
            <person name="Sutton G."/>
            <person name="Brinkac L."/>
            <person name="Sanka R."/>
            <person name="Adams M."/>
            <person name="Lau E."/>
            <person name="Garcia-Basteiro A."/>
            <person name="Lopez-Varela E."/>
            <person name="Palencia S."/>
        </authorList>
    </citation>
    <scope>NUCLEOTIDE SEQUENCE [LARGE SCALE GENOMIC DNA]</scope>
    <source>
        <strain evidence="14 15">1164983.0</strain>
    </source>
</reference>
<name>A0A853LV13_9MYCO</name>
<dbReference type="InterPro" id="IPR033885">
    <property type="entry name" value="AlkB/XylM"/>
</dbReference>
<evidence type="ECO:0000256" key="3">
    <source>
        <dbReference type="ARBA" id="ARBA00022475"/>
    </source>
</evidence>
<feature type="transmembrane region" description="Helical" evidence="12">
    <location>
        <begin position="260"/>
        <end position="279"/>
    </location>
</feature>
<evidence type="ECO:0000256" key="9">
    <source>
        <dbReference type="ARBA" id="ARBA00023004"/>
    </source>
</evidence>
<evidence type="ECO:0000256" key="1">
    <source>
        <dbReference type="ARBA" id="ARBA00004429"/>
    </source>
</evidence>
<evidence type="ECO:0000259" key="13">
    <source>
        <dbReference type="Pfam" id="PF00487"/>
    </source>
</evidence>
<feature type="transmembrane region" description="Helical" evidence="12">
    <location>
        <begin position="50"/>
        <end position="67"/>
    </location>
</feature>